<feature type="compositionally biased region" description="Low complexity" evidence="3">
    <location>
        <begin position="392"/>
        <end position="402"/>
    </location>
</feature>
<dbReference type="InterPro" id="IPR006910">
    <property type="entry name" value="Rad21_Rec8_N"/>
</dbReference>
<protein>
    <recommendedName>
        <fullName evidence="4">Rad21/Rec8-like protein N-terminal domain-containing protein</fullName>
    </recommendedName>
</protein>
<evidence type="ECO:0000256" key="1">
    <source>
        <dbReference type="ARBA" id="ARBA00004123"/>
    </source>
</evidence>
<keyword evidence="2" id="KW-0539">Nucleus</keyword>
<dbReference type="GO" id="GO:0003682">
    <property type="term" value="F:chromatin binding"/>
    <property type="evidence" value="ECO:0007669"/>
    <property type="project" value="TreeGrafter"/>
</dbReference>
<reference evidence="5" key="1">
    <citation type="journal article" date="2021" name="Open Biol.">
        <title>Shared evolutionary footprints suggest mitochondrial oxidative damage underlies multiple complex I losses in fungi.</title>
        <authorList>
            <person name="Schikora-Tamarit M.A."/>
            <person name="Marcet-Houben M."/>
            <person name="Nosek J."/>
            <person name="Gabaldon T."/>
        </authorList>
    </citation>
    <scope>NUCLEOTIDE SEQUENCE</scope>
    <source>
        <strain evidence="5">CBS2887</strain>
    </source>
</reference>
<evidence type="ECO:0000313" key="5">
    <source>
        <dbReference type="EMBL" id="KAH3674946.1"/>
    </source>
</evidence>
<dbReference type="PANTHER" id="PTHR12585">
    <property type="entry name" value="SCC1 / RAD21 FAMILY MEMBER"/>
    <property type="match status" value="1"/>
</dbReference>
<dbReference type="GO" id="GO:1990414">
    <property type="term" value="P:replication-born double-strand break repair via sister chromatid exchange"/>
    <property type="evidence" value="ECO:0007669"/>
    <property type="project" value="TreeGrafter"/>
</dbReference>
<dbReference type="Proteomes" id="UP000774326">
    <property type="component" value="Unassembled WGS sequence"/>
</dbReference>
<dbReference type="GO" id="GO:0030892">
    <property type="term" value="C:mitotic cohesin complex"/>
    <property type="evidence" value="ECO:0007669"/>
    <property type="project" value="TreeGrafter"/>
</dbReference>
<dbReference type="GO" id="GO:0005634">
    <property type="term" value="C:nucleus"/>
    <property type="evidence" value="ECO:0007669"/>
    <property type="project" value="UniProtKB-SubCell"/>
</dbReference>
<evidence type="ECO:0000256" key="2">
    <source>
        <dbReference type="ARBA" id="ARBA00023242"/>
    </source>
</evidence>
<dbReference type="EMBL" id="JAEUBG010005439">
    <property type="protein sequence ID" value="KAH3674946.1"/>
    <property type="molecule type" value="Genomic_DNA"/>
</dbReference>
<dbReference type="AlphaFoldDB" id="A0A9P8TE22"/>
<reference evidence="5" key="2">
    <citation type="submission" date="2021-01" db="EMBL/GenBank/DDBJ databases">
        <authorList>
            <person name="Schikora-Tamarit M.A."/>
        </authorList>
    </citation>
    <scope>NUCLEOTIDE SEQUENCE</scope>
    <source>
        <strain evidence="5">CBS2887</strain>
    </source>
</reference>
<comment type="subcellular location">
    <subcellularLocation>
        <location evidence="1">Nucleus</location>
    </subcellularLocation>
</comment>
<evidence type="ECO:0000259" key="4">
    <source>
        <dbReference type="Pfam" id="PF04825"/>
    </source>
</evidence>
<sequence length="517" mass="56871">MFYSESLLSKDGPLAQVWLAANLEPNLERKLNKSQFLQSNIIQSTQAIVKATSTNANTSNNSNNSSSGSDDSEAIALRLSGQLLYGVVRIYSRKAKYLLDDVSDALLKLKTAFKSSVQSVTLPINATVVPSVTQLMLQDTITHTDLLYQEPLVFDDEPGSGSGFFGGSSQGAFANRSTQDFDDSIEIPRNKFNDMDELQEDDGFELDLNFDIDEGRGDGDDELAASAADDESIEMGRAIDEGFNLSAIDNIEEGQFDAGFDAGFDDFNFDEETATAADFFDQPLELIDEPTNDATSKETQIEAAAAAAAATKIKAPRKQRVSTAGQRKIVVDKDIEIPVSDFSTTDSTVIKNTSRTERFELQNKRSFIQSVLSQNFNFNDKLALSPSKRQKTTAASSSSSSTDDIEHGFDLDLPELDHSGLDHPQEEEDRYDNVDFGVWGEDDHHAAQQQEQAQEQEEEEDDFTNSFGSSKDGISESTLKISRHIQTITSQSDNSKTTFTEILNHDIQSIEPLSSKP</sequence>
<dbReference type="Pfam" id="PF04825">
    <property type="entry name" value="Rad21_Rec8_N"/>
    <property type="match status" value="1"/>
</dbReference>
<evidence type="ECO:0000256" key="3">
    <source>
        <dbReference type="SAM" id="MobiDB-lite"/>
    </source>
</evidence>
<gene>
    <name evidence="5" type="ORF">WICPIJ_009391</name>
</gene>
<feature type="region of interest" description="Disordered" evidence="3">
    <location>
        <begin position="386"/>
        <end position="478"/>
    </location>
</feature>
<comment type="caution">
    <text evidence="5">The sequence shown here is derived from an EMBL/GenBank/DDBJ whole genome shotgun (WGS) entry which is preliminary data.</text>
</comment>
<accession>A0A9P8TE22</accession>
<feature type="domain" description="Rad21/Rec8-like protein N-terminal" evidence="4">
    <location>
        <begin position="1"/>
        <end position="124"/>
    </location>
</feature>
<dbReference type="InterPro" id="IPR039781">
    <property type="entry name" value="Rad21/Rec8-like"/>
</dbReference>
<dbReference type="OrthoDB" id="10071381at2759"/>
<evidence type="ECO:0000313" key="6">
    <source>
        <dbReference type="Proteomes" id="UP000774326"/>
    </source>
</evidence>
<name>A0A9P8TE22_WICPI</name>
<feature type="compositionally biased region" description="Acidic residues" evidence="3">
    <location>
        <begin position="454"/>
        <end position="463"/>
    </location>
</feature>
<keyword evidence="6" id="KW-1185">Reference proteome</keyword>
<proteinExistence type="predicted"/>
<organism evidence="5 6">
    <name type="scientific">Wickerhamomyces pijperi</name>
    <name type="common">Yeast</name>
    <name type="synonym">Pichia pijperi</name>
    <dbReference type="NCBI Taxonomy" id="599730"/>
    <lineage>
        <taxon>Eukaryota</taxon>
        <taxon>Fungi</taxon>
        <taxon>Dikarya</taxon>
        <taxon>Ascomycota</taxon>
        <taxon>Saccharomycotina</taxon>
        <taxon>Saccharomycetes</taxon>
        <taxon>Phaffomycetales</taxon>
        <taxon>Wickerhamomycetaceae</taxon>
        <taxon>Wickerhamomyces</taxon>
    </lineage>
</organism>
<dbReference type="GO" id="GO:0007064">
    <property type="term" value="P:mitotic sister chromatid cohesion"/>
    <property type="evidence" value="ECO:0007669"/>
    <property type="project" value="TreeGrafter"/>
</dbReference>
<feature type="non-terminal residue" evidence="5">
    <location>
        <position position="1"/>
    </location>
</feature>
<dbReference type="PANTHER" id="PTHR12585:SF69">
    <property type="entry name" value="FI11703P"/>
    <property type="match status" value="1"/>
</dbReference>
<feature type="compositionally biased region" description="Basic and acidic residues" evidence="3">
    <location>
        <begin position="404"/>
        <end position="424"/>
    </location>
</feature>